<dbReference type="eggNOG" id="arCOG04149">
    <property type="taxonomic scope" value="Archaea"/>
</dbReference>
<evidence type="ECO:0000313" key="3">
    <source>
        <dbReference type="Proteomes" id="UP000005270"/>
    </source>
</evidence>
<dbReference type="PANTHER" id="PTHR12746">
    <property type="entry name" value="NONSENSE-MEDIATED MRNA DECAY PROTEIN 3"/>
    <property type="match status" value="1"/>
</dbReference>
<sequence>MRYCLNCGREVSDEDYVNGYCIDCFRKIGNPFTKQVSLELKVCSRCGSIFYKGEWHQDSMENIVRRYLLDNQAKYMIASAELISVEPSGEPRESAKGVYVQNWLFGIVLNKKHFVQFNQDVRISVSRTICPRCLARASRKISAVVQVRGVNAQAHRGLVEGVIMSNPGYSEYLVDVEDAPNGFDIRFVDQLPARRLAYELARLLGGHVKETFKSTRYDARKGVWQGIHTFSVRLPDVTEGSIVRYGGELWVVKKLDVRGIQLEAVSSSRRTTVPLSEYWSGHLSIVENYYVKGVYEVVAVDKSMVYLLDRDSGEVKEFLLTNIPFQVKQGDYVKILVIDDKEYVLKYGQ</sequence>
<dbReference type="HOGENOM" id="CLU_065087_1_1_2"/>
<dbReference type="GeneID" id="13012684"/>
<dbReference type="InParanoid" id="I3TDI1"/>
<protein>
    <submittedName>
        <fullName evidence="2">NMD protein affecting ribosome stability and mRNA decay-like protein</fullName>
    </submittedName>
</protein>
<dbReference type="InterPro" id="IPR007064">
    <property type="entry name" value="Nmd3_N"/>
</dbReference>
<evidence type="ECO:0000313" key="2">
    <source>
        <dbReference type="EMBL" id="AFK50819.1"/>
    </source>
</evidence>
<dbReference type="PANTHER" id="PTHR12746:SF2">
    <property type="entry name" value="60S RIBOSOMAL EXPORT PROTEIN NMD3"/>
    <property type="match status" value="1"/>
</dbReference>
<dbReference type="EMBL" id="CP003531">
    <property type="protein sequence ID" value="AFK50819.1"/>
    <property type="molecule type" value="Genomic_DNA"/>
</dbReference>
<feature type="domain" description="Nmd3 N-terminal" evidence="1">
    <location>
        <begin position="4"/>
        <end position="234"/>
    </location>
</feature>
<dbReference type="GO" id="GO:0005737">
    <property type="term" value="C:cytoplasm"/>
    <property type="evidence" value="ECO:0007669"/>
    <property type="project" value="TreeGrafter"/>
</dbReference>
<dbReference type="KEGG" id="thg:TCELL_0394"/>
<dbReference type="GO" id="GO:0043023">
    <property type="term" value="F:ribosomal large subunit binding"/>
    <property type="evidence" value="ECO:0007669"/>
    <property type="project" value="InterPro"/>
</dbReference>
<organism evidence="2 3">
    <name type="scientific">Thermogladius calderae (strain DSM 22663 / VKM B-2946 / 1633)</name>
    <dbReference type="NCBI Taxonomy" id="1184251"/>
    <lineage>
        <taxon>Archaea</taxon>
        <taxon>Thermoproteota</taxon>
        <taxon>Thermoprotei</taxon>
        <taxon>Desulfurococcales</taxon>
        <taxon>Desulfurococcaceae</taxon>
        <taxon>Thermogladius</taxon>
    </lineage>
</organism>
<dbReference type="AlphaFoldDB" id="I3TDI1"/>
<gene>
    <name evidence="2" type="ordered locus">TCELL_0394</name>
</gene>
<accession>I3TDI1</accession>
<dbReference type="RefSeq" id="WP_014737069.1">
    <property type="nucleotide sequence ID" value="NC_017954.1"/>
</dbReference>
<proteinExistence type="predicted"/>
<dbReference type="Proteomes" id="UP000005270">
    <property type="component" value="Chromosome"/>
</dbReference>
<reference evidence="2 3" key="1">
    <citation type="journal article" date="2012" name="J. Bacteriol.">
        <title>Complete genome sequence of the hyperthermophilic cellulolytic Crenarchaeon 'Thermogladius cellulolyticus' 1633.</title>
        <authorList>
            <person name="Mardanov A.V."/>
            <person name="Kochetkova T.V."/>
            <person name="Beletsky A.V."/>
            <person name="Bonch-Osmolovskaya E.A."/>
            <person name="Ravin N.V."/>
            <person name="Skryabin K.G."/>
        </authorList>
    </citation>
    <scope>NUCLEOTIDE SEQUENCE [LARGE SCALE GENOMIC DNA]</scope>
    <source>
        <strain evidence="3">DSM 22663 / VKM B-2946 / 1633</strain>
    </source>
</reference>
<keyword evidence="3" id="KW-1185">Reference proteome</keyword>
<name>I3TDI1_THEC1</name>
<dbReference type="OrthoDB" id="15051at2157"/>
<dbReference type="STRING" id="1184251.TCELL_0394"/>
<dbReference type="InterPro" id="IPR039768">
    <property type="entry name" value="Nmd3"/>
</dbReference>
<dbReference type="Pfam" id="PF04981">
    <property type="entry name" value="NMD3"/>
    <property type="match status" value="1"/>
</dbReference>
<evidence type="ECO:0000259" key="1">
    <source>
        <dbReference type="Pfam" id="PF04981"/>
    </source>
</evidence>